<sequence length="136" mass="14602">MNRSTRTQTRTPHAVAIMMAGLAAVMVAAPAAAQPLVGTCGDLPDHLEACTAFECTFTHPFTGGEETRAVVGEENGNCHYRESMPNDGEMNCSYDEATRKTMATYYRSYFTTGGPPDGEDAFNNALKDGTCEVSGY</sequence>
<keyword evidence="1" id="KW-0732">Signal</keyword>
<evidence type="ECO:0000313" key="3">
    <source>
        <dbReference type="Proteomes" id="UP000325372"/>
    </source>
</evidence>
<dbReference type="AlphaFoldDB" id="A0A5N0T767"/>
<proteinExistence type="predicted"/>
<dbReference type="EMBL" id="VYXP01000006">
    <property type="protein sequence ID" value="KAA9130895.1"/>
    <property type="molecule type" value="Genomic_DNA"/>
</dbReference>
<organism evidence="2 3">
    <name type="scientific">Marinihelvus fidelis</name>
    <dbReference type="NCBI Taxonomy" id="2613842"/>
    <lineage>
        <taxon>Bacteria</taxon>
        <taxon>Pseudomonadati</taxon>
        <taxon>Pseudomonadota</taxon>
        <taxon>Gammaproteobacteria</taxon>
        <taxon>Chromatiales</taxon>
        <taxon>Wenzhouxiangellaceae</taxon>
        <taxon>Marinihelvus</taxon>
    </lineage>
</organism>
<keyword evidence="3" id="KW-1185">Reference proteome</keyword>
<evidence type="ECO:0000256" key="1">
    <source>
        <dbReference type="SAM" id="SignalP"/>
    </source>
</evidence>
<evidence type="ECO:0000313" key="2">
    <source>
        <dbReference type="EMBL" id="KAA9130895.1"/>
    </source>
</evidence>
<protein>
    <submittedName>
        <fullName evidence="2">Uncharacterized protein</fullName>
    </submittedName>
</protein>
<feature type="chain" id="PRO_5024432508" evidence="1">
    <location>
        <begin position="34"/>
        <end position="136"/>
    </location>
</feature>
<feature type="signal peptide" evidence="1">
    <location>
        <begin position="1"/>
        <end position="33"/>
    </location>
</feature>
<gene>
    <name evidence="2" type="ORF">F3N42_11075</name>
</gene>
<reference evidence="2 3" key="1">
    <citation type="submission" date="2019-09" db="EMBL/GenBank/DDBJ databases">
        <title>Wenzhouxiangella sp. Genome sequencing and assembly.</title>
        <authorList>
            <person name="Zhang R."/>
        </authorList>
    </citation>
    <scope>NUCLEOTIDE SEQUENCE [LARGE SCALE GENOMIC DNA]</scope>
    <source>
        <strain evidence="2 3">W260</strain>
    </source>
</reference>
<name>A0A5N0T767_9GAMM</name>
<dbReference type="RefSeq" id="WP_150864532.1">
    <property type="nucleotide sequence ID" value="NZ_VYXP01000006.1"/>
</dbReference>
<comment type="caution">
    <text evidence="2">The sequence shown here is derived from an EMBL/GenBank/DDBJ whole genome shotgun (WGS) entry which is preliminary data.</text>
</comment>
<dbReference type="Proteomes" id="UP000325372">
    <property type="component" value="Unassembled WGS sequence"/>
</dbReference>
<accession>A0A5N0T767</accession>